<keyword evidence="2" id="KW-1185">Reference proteome</keyword>
<gene>
    <name evidence="1" type="ORF">IQ266_17540</name>
</gene>
<proteinExistence type="predicted"/>
<dbReference type="Proteomes" id="UP000625316">
    <property type="component" value="Unassembled WGS sequence"/>
</dbReference>
<organism evidence="1 2">
    <name type="scientific">Romeriopsis navalis LEGE 11480</name>
    <dbReference type="NCBI Taxonomy" id="2777977"/>
    <lineage>
        <taxon>Bacteria</taxon>
        <taxon>Bacillati</taxon>
        <taxon>Cyanobacteriota</taxon>
        <taxon>Cyanophyceae</taxon>
        <taxon>Leptolyngbyales</taxon>
        <taxon>Leptolyngbyaceae</taxon>
        <taxon>Romeriopsis</taxon>
        <taxon>Romeriopsis navalis</taxon>
    </lineage>
</organism>
<sequence>MSLQLTLEDLQTLRKGRLDRLRKVFIKPLGLCRLQMTRRDRLVVHCPEPWVVDELMSDLPQLINAAKVVVGAQSLSICFVGEEIYRTRTMEVQEERYAS</sequence>
<reference evidence="1" key="1">
    <citation type="submission" date="2020-10" db="EMBL/GenBank/DDBJ databases">
        <authorList>
            <person name="Castelo-Branco R."/>
            <person name="Eusebio N."/>
            <person name="Adriana R."/>
            <person name="Vieira A."/>
            <person name="Brugerolle De Fraissinette N."/>
            <person name="Rezende De Castro R."/>
            <person name="Schneider M.P."/>
            <person name="Vasconcelos V."/>
            <person name="Leao P.N."/>
        </authorList>
    </citation>
    <scope>NUCLEOTIDE SEQUENCE</scope>
    <source>
        <strain evidence="1">LEGE 11480</strain>
    </source>
</reference>
<name>A0A928VT01_9CYAN</name>
<dbReference type="AlphaFoldDB" id="A0A928VT01"/>
<protein>
    <submittedName>
        <fullName evidence="1">Uncharacterized protein</fullName>
    </submittedName>
</protein>
<dbReference type="EMBL" id="JADEXQ010000067">
    <property type="protein sequence ID" value="MBE9031539.1"/>
    <property type="molecule type" value="Genomic_DNA"/>
</dbReference>
<evidence type="ECO:0000313" key="2">
    <source>
        <dbReference type="Proteomes" id="UP000625316"/>
    </source>
</evidence>
<evidence type="ECO:0000313" key="1">
    <source>
        <dbReference type="EMBL" id="MBE9031539.1"/>
    </source>
</evidence>
<comment type="caution">
    <text evidence="1">The sequence shown here is derived from an EMBL/GenBank/DDBJ whole genome shotgun (WGS) entry which is preliminary data.</text>
</comment>
<accession>A0A928VT01</accession>
<dbReference type="RefSeq" id="WP_264326367.1">
    <property type="nucleotide sequence ID" value="NZ_JADEXQ010000067.1"/>
</dbReference>